<dbReference type="AlphaFoldDB" id="A0A1M4STY6"/>
<dbReference type="InterPro" id="IPR050445">
    <property type="entry name" value="Bact_polysacc_biosynth/exp"/>
</dbReference>
<gene>
    <name evidence="2" type="ORF">SAMN05444405_101193</name>
</gene>
<dbReference type="RefSeq" id="WP_073398640.1">
    <property type="nucleotide sequence ID" value="NZ_FQTV01000001.1"/>
</dbReference>
<feature type="transmembrane region" description="Helical" evidence="1">
    <location>
        <begin position="28"/>
        <end position="48"/>
    </location>
</feature>
<keyword evidence="1" id="KW-0812">Transmembrane</keyword>
<dbReference type="PANTHER" id="PTHR32309:SF31">
    <property type="entry name" value="CAPSULAR EXOPOLYSACCHARIDE FAMILY"/>
    <property type="match status" value="1"/>
</dbReference>
<sequence length="355" mass="39829">MEKTEYISLNKLIDSYSSWKHYLLSVKYIILGFIAVGAAIGTSASFLIPPQYTANLSFAIQENDKSSGLSSLASQFGFSLGGSDNGAFGGDNLYELLMSRALVEKALLSPVDIDGKKENLLNIYLTTYKYNNEWKTSSNPKLRELDYPIDQDRKTFTRSQDSVFKIVCEEILLKRLTVKKRSKKLSIGDVSFTSQNELLSKLFVENLMQETSSFYVDTKTKLARSNYLKLINQTDSIKHEYENALAARAGLADQTMNSVRQSSTVGLIKKQTDIQILAGTYIEMKKNLEIMKLSLDKETPLIEIIDNPVLPLEKHKFGKIKGFILGSMVSAFLAILVFTSLYGYKKIKEYNGAGE</sequence>
<dbReference type="STRING" id="1297750.SAMN05444405_101193"/>
<evidence type="ECO:0000313" key="2">
    <source>
        <dbReference type="EMBL" id="SHE35622.1"/>
    </source>
</evidence>
<name>A0A1M4STY6_9BACE</name>
<reference evidence="2 3" key="1">
    <citation type="submission" date="2016-11" db="EMBL/GenBank/DDBJ databases">
        <authorList>
            <person name="Jaros S."/>
            <person name="Januszkiewicz K."/>
            <person name="Wedrychowicz H."/>
        </authorList>
    </citation>
    <scope>NUCLEOTIDE SEQUENCE [LARGE SCALE GENOMIC DNA]</scope>
    <source>
        <strain evidence="2 3">DSM 26991</strain>
    </source>
</reference>
<accession>A0A1M4STY6</accession>
<feature type="transmembrane region" description="Helical" evidence="1">
    <location>
        <begin position="323"/>
        <end position="344"/>
    </location>
</feature>
<keyword evidence="3" id="KW-1185">Reference proteome</keyword>
<dbReference type="Proteomes" id="UP000184509">
    <property type="component" value="Unassembled WGS sequence"/>
</dbReference>
<dbReference type="OrthoDB" id="745212at2"/>
<keyword evidence="1" id="KW-1133">Transmembrane helix</keyword>
<evidence type="ECO:0000313" key="3">
    <source>
        <dbReference type="Proteomes" id="UP000184509"/>
    </source>
</evidence>
<dbReference type="EMBL" id="FQTV01000001">
    <property type="protein sequence ID" value="SHE35622.1"/>
    <property type="molecule type" value="Genomic_DNA"/>
</dbReference>
<keyword evidence="1" id="KW-0472">Membrane</keyword>
<evidence type="ECO:0000256" key="1">
    <source>
        <dbReference type="SAM" id="Phobius"/>
    </source>
</evidence>
<dbReference type="PANTHER" id="PTHR32309">
    <property type="entry name" value="TYROSINE-PROTEIN KINASE"/>
    <property type="match status" value="1"/>
</dbReference>
<organism evidence="2 3">
    <name type="scientific">Bacteroides luti</name>
    <dbReference type="NCBI Taxonomy" id="1297750"/>
    <lineage>
        <taxon>Bacteria</taxon>
        <taxon>Pseudomonadati</taxon>
        <taxon>Bacteroidota</taxon>
        <taxon>Bacteroidia</taxon>
        <taxon>Bacteroidales</taxon>
        <taxon>Bacteroidaceae</taxon>
        <taxon>Bacteroides</taxon>
    </lineage>
</organism>
<protein>
    <submittedName>
        <fullName evidence="2">Chain length determinant protein</fullName>
    </submittedName>
</protein>
<proteinExistence type="predicted"/>